<gene>
    <name evidence="3" type="ORF">PPRIM_AZ9-3.1.T0610072</name>
</gene>
<dbReference type="PROSITE" id="PS50195">
    <property type="entry name" value="PX"/>
    <property type="match status" value="1"/>
</dbReference>
<comment type="caution">
    <text evidence="3">The sequence shown here is derived from an EMBL/GenBank/DDBJ whole genome shotgun (WGS) entry which is preliminary data.</text>
</comment>
<accession>A0A8S1MEF0</accession>
<keyword evidence="4" id="KW-1185">Reference proteome</keyword>
<protein>
    <recommendedName>
        <fullName evidence="2">PX domain-containing protein</fullName>
    </recommendedName>
</protein>
<reference evidence="3" key="1">
    <citation type="submission" date="2021-01" db="EMBL/GenBank/DDBJ databases">
        <authorList>
            <consortium name="Genoscope - CEA"/>
            <person name="William W."/>
        </authorList>
    </citation>
    <scope>NUCLEOTIDE SEQUENCE</scope>
</reference>
<dbReference type="InterPro" id="IPR001683">
    <property type="entry name" value="PX_dom"/>
</dbReference>
<sequence length="377" mass="45388">MKDNYDHITTSQAIFDVVKRGNYVEETRIQYEIKCIGTEIETAQMGKDTVKYKFTITKIDLLTDTKKSHEFVRRYTHFLWLQNELQNKQIGRVIPSLPEKQTVYDKDKRKLEFVYFMQKILSHKKLQQIDCLERFFSEELRDYDAFQHYIDNMKESQSMINMVINTGISVMNMFSKFYNYNSVQIINRIPDENDKQFEEFKKELEQNKSNTEIITSDIQKIVQKLQIQARSLSNSFDIFMNECQGVEEFTTLKTIIKIYESYEIKLRQKYVYRMEASIKDYDQAIKLINLYKELKEQINKDTQLINNPNYRSQIDELKMQINNNKQKVEQLHINFLDDIDLFKQQQSWCLNDVQKKFYIDLQECYDSIKQQKTAQHL</sequence>
<evidence type="ECO:0000313" key="3">
    <source>
        <dbReference type="EMBL" id="CAD8079000.1"/>
    </source>
</evidence>
<dbReference type="Pfam" id="PF00787">
    <property type="entry name" value="PX"/>
    <property type="match status" value="1"/>
</dbReference>
<evidence type="ECO:0000256" key="1">
    <source>
        <dbReference type="SAM" id="Coils"/>
    </source>
</evidence>
<dbReference type="SMART" id="SM00312">
    <property type="entry name" value="PX"/>
    <property type="match status" value="1"/>
</dbReference>
<feature type="coiled-coil region" evidence="1">
    <location>
        <begin position="307"/>
        <end position="334"/>
    </location>
</feature>
<keyword evidence="1" id="KW-0175">Coiled coil</keyword>
<dbReference type="Proteomes" id="UP000688137">
    <property type="component" value="Unassembled WGS sequence"/>
</dbReference>
<dbReference type="PANTHER" id="PTHR10555:SF170">
    <property type="entry name" value="FI18122P1"/>
    <property type="match status" value="1"/>
</dbReference>
<organism evidence="3 4">
    <name type="scientific">Paramecium primaurelia</name>
    <dbReference type="NCBI Taxonomy" id="5886"/>
    <lineage>
        <taxon>Eukaryota</taxon>
        <taxon>Sar</taxon>
        <taxon>Alveolata</taxon>
        <taxon>Ciliophora</taxon>
        <taxon>Intramacronucleata</taxon>
        <taxon>Oligohymenophorea</taxon>
        <taxon>Peniculida</taxon>
        <taxon>Parameciidae</taxon>
        <taxon>Paramecium</taxon>
    </lineage>
</organism>
<feature type="domain" description="PX" evidence="2">
    <location>
        <begin position="30"/>
        <end position="143"/>
    </location>
</feature>
<proteinExistence type="predicted"/>
<evidence type="ECO:0000313" key="4">
    <source>
        <dbReference type="Proteomes" id="UP000688137"/>
    </source>
</evidence>
<dbReference type="AlphaFoldDB" id="A0A8S1MEF0"/>
<name>A0A8S1MEF0_PARPR</name>
<dbReference type="GO" id="GO:0005768">
    <property type="term" value="C:endosome"/>
    <property type="evidence" value="ECO:0007669"/>
    <property type="project" value="TreeGrafter"/>
</dbReference>
<dbReference type="PANTHER" id="PTHR10555">
    <property type="entry name" value="SORTING NEXIN"/>
    <property type="match status" value="1"/>
</dbReference>
<dbReference type="GO" id="GO:0035091">
    <property type="term" value="F:phosphatidylinositol binding"/>
    <property type="evidence" value="ECO:0007669"/>
    <property type="project" value="InterPro"/>
</dbReference>
<dbReference type="EMBL" id="CAJJDM010000062">
    <property type="protein sequence ID" value="CAD8079000.1"/>
    <property type="molecule type" value="Genomic_DNA"/>
</dbReference>
<dbReference type="OMA" id="NECQGVE"/>
<evidence type="ECO:0000259" key="2">
    <source>
        <dbReference type="PROSITE" id="PS50195"/>
    </source>
</evidence>